<dbReference type="RefSeq" id="WP_348737215.1">
    <property type="nucleotide sequence ID" value="NZ_CAXJRC010000005.1"/>
</dbReference>
<name>A0ABM9PIA7_9FLAO</name>
<protein>
    <submittedName>
        <fullName evidence="1">Uncharacterized protein</fullName>
    </submittedName>
</protein>
<dbReference type="EMBL" id="CAXJRC010000005">
    <property type="protein sequence ID" value="CAL2105345.1"/>
    <property type="molecule type" value="Genomic_DNA"/>
</dbReference>
<organism evidence="1 2">
    <name type="scientific">Tenacibaculum vairaonense</name>
    <dbReference type="NCBI Taxonomy" id="3137860"/>
    <lineage>
        <taxon>Bacteria</taxon>
        <taxon>Pseudomonadati</taxon>
        <taxon>Bacteroidota</taxon>
        <taxon>Flavobacteriia</taxon>
        <taxon>Flavobacteriales</taxon>
        <taxon>Flavobacteriaceae</taxon>
        <taxon>Tenacibaculum</taxon>
    </lineage>
</organism>
<sequence length="75" mass="8304">MLEKILNLQGVKKLSKKDLHSFTGSGCTCNTKEGHSYTPHRSSVAHRSAAHCWSFCDLWRRNDGHVPDGVQGQPG</sequence>
<keyword evidence="2" id="KW-1185">Reference proteome</keyword>
<proteinExistence type="predicted"/>
<reference evidence="1 2" key="1">
    <citation type="submission" date="2024-05" db="EMBL/GenBank/DDBJ databases">
        <authorList>
            <person name="Duchaud E."/>
        </authorList>
    </citation>
    <scope>NUCLEOTIDE SEQUENCE [LARGE SCALE GENOMIC DNA]</scope>
    <source>
        <strain evidence="1">Ena-SAMPLE-TAB-13-05-2024-13:56:06:370-140305</strain>
    </source>
</reference>
<evidence type="ECO:0000313" key="1">
    <source>
        <dbReference type="EMBL" id="CAL2105345.1"/>
    </source>
</evidence>
<evidence type="ECO:0000313" key="2">
    <source>
        <dbReference type="Proteomes" id="UP001497602"/>
    </source>
</evidence>
<gene>
    <name evidence="1" type="ORF">T190115A13A_140112</name>
</gene>
<comment type="caution">
    <text evidence="1">The sequence shown here is derived from an EMBL/GenBank/DDBJ whole genome shotgun (WGS) entry which is preliminary data.</text>
</comment>
<dbReference type="Proteomes" id="UP001497602">
    <property type="component" value="Unassembled WGS sequence"/>
</dbReference>
<accession>A0ABM9PIA7</accession>